<dbReference type="EMBL" id="FXXP01000002">
    <property type="protein sequence ID" value="SMX28297.1"/>
    <property type="molecule type" value="Genomic_DNA"/>
</dbReference>
<proteinExistence type="predicted"/>
<gene>
    <name evidence="1" type="ORF">TRP8649_02413</name>
</gene>
<dbReference type="OrthoDB" id="7868828at2"/>
<accession>A0A238JDR5</accession>
<dbReference type="AlphaFoldDB" id="A0A238JDR5"/>
<evidence type="ECO:0000313" key="2">
    <source>
        <dbReference type="Proteomes" id="UP000225972"/>
    </source>
</evidence>
<name>A0A238JDR5_9RHOB</name>
<keyword evidence="2" id="KW-1185">Reference proteome</keyword>
<dbReference type="RefSeq" id="WP_099245537.1">
    <property type="nucleotide sequence ID" value="NZ_FXXP01000002.1"/>
</dbReference>
<reference evidence="2" key="1">
    <citation type="submission" date="2017-05" db="EMBL/GenBank/DDBJ databases">
        <authorList>
            <person name="Rodrigo-Torres L."/>
            <person name="Arahal R. D."/>
            <person name="Lucena T."/>
        </authorList>
    </citation>
    <scope>NUCLEOTIDE SEQUENCE [LARGE SCALE GENOMIC DNA]</scope>
    <source>
        <strain evidence="2">CECT 8649</strain>
    </source>
</reference>
<sequence>MKRPEDYCATIIEDTQTLAIEDRISYLRGIVVPLIEHLGYTLAHAPKDFAATSTFVLATDIEKRLTALEQAVFPQGPVQC</sequence>
<organism evidence="1 2">
    <name type="scientific">Pelagimonas phthalicica</name>
    <dbReference type="NCBI Taxonomy" id="1037362"/>
    <lineage>
        <taxon>Bacteria</taxon>
        <taxon>Pseudomonadati</taxon>
        <taxon>Pseudomonadota</taxon>
        <taxon>Alphaproteobacteria</taxon>
        <taxon>Rhodobacterales</taxon>
        <taxon>Roseobacteraceae</taxon>
        <taxon>Pelagimonas</taxon>
    </lineage>
</organism>
<dbReference type="Proteomes" id="UP000225972">
    <property type="component" value="Unassembled WGS sequence"/>
</dbReference>
<protein>
    <submittedName>
        <fullName evidence="1">Uncharacterized protein</fullName>
    </submittedName>
</protein>
<evidence type="ECO:0000313" key="1">
    <source>
        <dbReference type="EMBL" id="SMX28297.1"/>
    </source>
</evidence>